<comment type="subcellular location">
    <subcellularLocation>
        <location evidence="2">Membrane</location>
    </subcellularLocation>
</comment>
<dbReference type="RefSeq" id="WP_210317614.1">
    <property type="nucleotide sequence ID" value="NZ_BMMF01000005.1"/>
</dbReference>
<dbReference type="InterPro" id="IPR006189">
    <property type="entry name" value="CHASE_dom"/>
</dbReference>
<evidence type="ECO:0000256" key="7">
    <source>
        <dbReference type="ARBA" id="ARBA00022777"/>
    </source>
</evidence>
<dbReference type="GO" id="GO:0000155">
    <property type="term" value="F:phosphorelay sensor kinase activity"/>
    <property type="evidence" value="ECO:0007669"/>
    <property type="project" value="InterPro"/>
</dbReference>
<dbReference type="Gene3D" id="3.30.565.10">
    <property type="entry name" value="Histidine kinase-like ATPase, C-terminal domain"/>
    <property type="match status" value="1"/>
</dbReference>
<comment type="catalytic activity">
    <reaction evidence="1">
        <text>ATP + protein L-histidine = ADP + protein N-phospho-L-histidine.</text>
        <dbReference type="EC" id="2.7.13.3"/>
    </reaction>
</comment>
<evidence type="ECO:0000256" key="3">
    <source>
        <dbReference type="ARBA" id="ARBA00012438"/>
    </source>
</evidence>
<feature type="domain" description="CHASE" evidence="13">
    <location>
        <begin position="96"/>
        <end position="321"/>
    </location>
</feature>
<protein>
    <recommendedName>
        <fullName evidence="3">histidine kinase</fullName>
        <ecNumber evidence="3">2.7.13.3</ecNumber>
    </recommendedName>
</protein>
<dbReference type="SMART" id="SM00387">
    <property type="entry name" value="HATPase_c"/>
    <property type="match status" value="1"/>
</dbReference>
<dbReference type="InterPro" id="IPR036097">
    <property type="entry name" value="HisK_dim/P_sf"/>
</dbReference>
<evidence type="ECO:0000256" key="1">
    <source>
        <dbReference type="ARBA" id="ARBA00000085"/>
    </source>
</evidence>
<evidence type="ECO:0000256" key="10">
    <source>
        <dbReference type="SAM" id="Coils"/>
    </source>
</evidence>
<dbReference type="EC" id="2.7.13.3" evidence="3"/>
<dbReference type="CDD" id="cd00082">
    <property type="entry name" value="HisKA"/>
    <property type="match status" value="1"/>
</dbReference>
<name>A0A917V3H7_9HYPH</name>
<evidence type="ECO:0000256" key="5">
    <source>
        <dbReference type="ARBA" id="ARBA00022679"/>
    </source>
</evidence>
<gene>
    <name evidence="14" type="ORF">GCM10011322_21670</name>
</gene>
<accession>A0A917V3H7</accession>
<dbReference type="Gene3D" id="3.30.450.350">
    <property type="entry name" value="CHASE domain"/>
    <property type="match status" value="1"/>
</dbReference>
<dbReference type="Pfam" id="PF03924">
    <property type="entry name" value="CHASE"/>
    <property type="match status" value="1"/>
</dbReference>
<proteinExistence type="predicted"/>
<dbReference type="GO" id="GO:0016020">
    <property type="term" value="C:membrane"/>
    <property type="evidence" value="ECO:0007669"/>
    <property type="project" value="UniProtKB-SubCell"/>
</dbReference>
<dbReference type="Pfam" id="PF02518">
    <property type="entry name" value="HATPase_c"/>
    <property type="match status" value="1"/>
</dbReference>
<keyword evidence="9 11" id="KW-0472">Membrane</keyword>
<dbReference type="SMART" id="SM01079">
    <property type="entry name" value="CHASE"/>
    <property type="match status" value="1"/>
</dbReference>
<dbReference type="InterPro" id="IPR004358">
    <property type="entry name" value="Sig_transdc_His_kin-like_C"/>
</dbReference>
<evidence type="ECO:0000256" key="4">
    <source>
        <dbReference type="ARBA" id="ARBA00022553"/>
    </source>
</evidence>
<dbReference type="InterPro" id="IPR050351">
    <property type="entry name" value="BphY/WalK/GraS-like"/>
</dbReference>
<evidence type="ECO:0000256" key="8">
    <source>
        <dbReference type="ARBA" id="ARBA00022989"/>
    </source>
</evidence>
<dbReference type="PRINTS" id="PR00344">
    <property type="entry name" value="BCTRLSENSOR"/>
</dbReference>
<dbReference type="GO" id="GO:0000156">
    <property type="term" value="F:phosphorelay response regulator activity"/>
    <property type="evidence" value="ECO:0007669"/>
    <property type="project" value="TreeGrafter"/>
</dbReference>
<keyword evidence="7" id="KW-0418">Kinase</keyword>
<dbReference type="PANTHER" id="PTHR42878">
    <property type="entry name" value="TWO-COMPONENT HISTIDINE KINASE"/>
    <property type="match status" value="1"/>
</dbReference>
<keyword evidence="5" id="KW-0808">Transferase</keyword>
<evidence type="ECO:0000256" key="6">
    <source>
        <dbReference type="ARBA" id="ARBA00022692"/>
    </source>
</evidence>
<dbReference type="SUPFAM" id="SSF47384">
    <property type="entry name" value="Homodimeric domain of signal transducing histidine kinase"/>
    <property type="match status" value="1"/>
</dbReference>
<evidence type="ECO:0000259" key="13">
    <source>
        <dbReference type="PROSITE" id="PS50839"/>
    </source>
</evidence>
<evidence type="ECO:0000256" key="11">
    <source>
        <dbReference type="SAM" id="Phobius"/>
    </source>
</evidence>
<evidence type="ECO:0000256" key="9">
    <source>
        <dbReference type="ARBA" id="ARBA00023136"/>
    </source>
</evidence>
<dbReference type="PROSITE" id="PS50109">
    <property type="entry name" value="HIS_KIN"/>
    <property type="match status" value="1"/>
</dbReference>
<keyword evidence="15" id="KW-1185">Reference proteome</keyword>
<organism evidence="14 15">
    <name type="scientific">Salinarimonas ramus</name>
    <dbReference type="NCBI Taxonomy" id="690164"/>
    <lineage>
        <taxon>Bacteria</taxon>
        <taxon>Pseudomonadati</taxon>
        <taxon>Pseudomonadota</taxon>
        <taxon>Alphaproteobacteria</taxon>
        <taxon>Hyphomicrobiales</taxon>
        <taxon>Salinarimonadaceae</taxon>
        <taxon>Salinarimonas</taxon>
    </lineage>
</organism>
<dbReference type="Proteomes" id="UP000600449">
    <property type="component" value="Unassembled WGS sequence"/>
</dbReference>
<reference evidence="14 15" key="1">
    <citation type="journal article" date="2014" name="Int. J. Syst. Evol. Microbiol.">
        <title>Complete genome sequence of Corynebacterium casei LMG S-19264T (=DSM 44701T), isolated from a smear-ripened cheese.</title>
        <authorList>
            <consortium name="US DOE Joint Genome Institute (JGI-PGF)"/>
            <person name="Walter F."/>
            <person name="Albersmeier A."/>
            <person name="Kalinowski J."/>
            <person name="Ruckert C."/>
        </authorList>
    </citation>
    <scope>NUCLEOTIDE SEQUENCE [LARGE SCALE GENOMIC DNA]</scope>
    <source>
        <strain evidence="14 15">CGMCC 1.9161</strain>
    </source>
</reference>
<feature type="transmembrane region" description="Helical" evidence="11">
    <location>
        <begin position="32"/>
        <end position="53"/>
    </location>
</feature>
<evidence type="ECO:0000256" key="2">
    <source>
        <dbReference type="ARBA" id="ARBA00004370"/>
    </source>
</evidence>
<sequence length="678" mass="74374">MNDINAARRHDAREAKSRGLLARLPRLSGRNLLAPAAVFVIGLASTMLAGFAYDRIAAERDEQRFQSLVAQRVISIDERMRLYVGLLRGVAAHFAAEGTGDRADFAALIRRMRIEDEYPGVQGVGFTAVVEPGEEAALEASLRAQGVEGFAVWPSADETDPQRDLRTAIVYLQPEDARNLQAIGFDMASEESRRAAMARARDRGRSTASGRVTLIQEMEQDVQPGFLIYLPVFAGGAIPETIEARRALLEGFVYAPFRARNLFDRALSQGLGTELDFAVYDGSSTSPDALLYRTGETFDRGRLGFRAVEEIVIADQPWTVVLETTPVFEGASPRVFTPFIFLAGLLATGLLTAASVRQARAVDLAEKAQVDLEELNQTLEHRVERRTAQLERARARLAELNVNLERAVQSRTAELSAANEEIQRFAYIVSHDLRAPLVNVMGFTAELDAVRLDVEAFLADVAEKAPEIASDDARRAIETDLPEALGFIRASTQKMDRLINAILKLSREGRRVLVPETVDLGQLVGNLRDSLAHQLVERDTELEIGPLPTISSDRLALEQIFGNLVENAVKYLDKSRPGRVRVHATDAGPLVEIAVADNGRGISENDFERIFDLFRRAGRQDVPGEGIGLAHTRALVRRLGGTIEVASKAGEGSTFTVTLPKVLEDAAERPAHEKEEAA</sequence>
<keyword evidence="8 11" id="KW-1133">Transmembrane helix</keyword>
<evidence type="ECO:0000313" key="15">
    <source>
        <dbReference type="Proteomes" id="UP000600449"/>
    </source>
</evidence>
<dbReference type="EMBL" id="BMMF01000005">
    <property type="protein sequence ID" value="GGK34616.1"/>
    <property type="molecule type" value="Genomic_DNA"/>
</dbReference>
<keyword evidence="6 11" id="KW-0812">Transmembrane</keyword>
<dbReference type="GO" id="GO:0030295">
    <property type="term" value="F:protein kinase activator activity"/>
    <property type="evidence" value="ECO:0007669"/>
    <property type="project" value="TreeGrafter"/>
</dbReference>
<evidence type="ECO:0000313" key="14">
    <source>
        <dbReference type="EMBL" id="GGK34616.1"/>
    </source>
</evidence>
<dbReference type="PROSITE" id="PS50839">
    <property type="entry name" value="CHASE"/>
    <property type="match status" value="1"/>
</dbReference>
<dbReference type="GO" id="GO:0007234">
    <property type="term" value="P:osmosensory signaling via phosphorelay pathway"/>
    <property type="evidence" value="ECO:0007669"/>
    <property type="project" value="TreeGrafter"/>
</dbReference>
<dbReference type="PANTHER" id="PTHR42878:SF15">
    <property type="entry name" value="BACTERIOPHYTOCHROME"/>
    <property type="match status" value="1"/>
</dbReference>
<dbReference type="SUPFAM" id="SSF55874">
    <property type="entry name" value="ATPase domain of HSP90 chaperone/DNA topoisomerase II/histidine kinase"/>
    <property type="match status" value="1"/>
</dbReference>
<feature type="coiled-coil region" evidence="10">
    <location>
        <begin position="358"/>
        <end position="421"/>
    </location>
</feature>
<feature type="domain" description="Histidine kinase" evidence="12">
    <location>
        <begin position="428"/>
        <end position="663"/>
    </location>
</feature>
<comment type="caution">
    <text evidence="14">The sequence shown here is derived from an EMBL/GenBank/DDBJ whole genome shotgun (WGS) entry which is preliminary data.</text>
</comment>
<dbReference type="InterPro" id="IPR005467">
    <property type="entry name" value="His_kinase_dom"/>
</dbReference>
<dbReference type="Gene3D" id="1.10.287.130">
    <property type="match status" value="1"/>
</dbReference>
<keyword evidence="10" id="KW-0175">Coiled coil</keyword>
<dbReference type="InterPro" id="IPR003594">
    <property type="entry name" value="HATPase_dom"/>
</dbReference>
<keyword evidence="4" id="KW-0597">Phosphoprotein</keyword>
<dbReference type="AlphaFoldDB" id="A0A917V3H7"/>
<dbReference type="InterPro" id="IPR003661">
    <property type="entry name" value="HisK_dim/P_dom"/>
</dbReference>
<evidence type="ECO:0000259" key="12">
    <source>
        <dbReference type="PROSITE" id="PS50109"/>
    </source>
</evidence>
<dbReference type="InterPro" id="IPR042240">
    <property type="entry name" value="CHASE_sf"/>
</dbReference>
<dbReference type="InterPro" id="IPR036890">
    <property type="entry name" value="HATPase_C_sf"/>
</dbReference>